<dbReference type="Gene3D" id="3.40.47.10">
    <property type="match status" value="1"/>
</dbReference>
<protein>
    <recommendedName>
        <fullName evidence="5">Sterol carrier protein</fullName>
    </recommendedName>
</protein>
<dbReference type="Pfam" id="PF22691">
    <property type="entry name" value="Thiolase_C_1"/>
    <property type="match status" value="1"/>
</dbReference>
<dbReference type="Pfam" id="PF00108">
    <property type="entry name" value="Thiolase_N"/>
    <property type="match status" value="1"/>
</dbReference>
<feature type="domain" description="Thiolase C-terminal" evidence="2">
    <location>
        <begin position="265"/>
        <end position="388"/>
    </location>
</feature>
<dbReference type="EMBL" id="AP028215">
    <property type="protein sequence ID" value="BEI92058.1"/>
    <property type="molecule type" value="Genomic_DNA"/>
</dbReference>
<accession>A0AA48QW65</accession>
<evidence type="ECO:0000259" key="1">
    <source>
        <dbReference type="Pfam" id="PF00108"/>
    </source>
</evidence>
<dbReference type="InterPro" id="IPR055140">
    <property type="entry name" value="Thiolase_C_2"/>
</dbReference>
<dbReference type="PIRSF" id="PIRSF000429">
    <property type="entry name" value="Ac-CoA_Ac_transf"/>
    <property type="match status" value="1"/>
</dbReference>
<dbReference type="NCBIfam" id="NF006102">
    <property type="entry name" value="PRK08256.1"/>
    <property type="match status" value="1"/>
</dbReference>
<dbReference type="InterPro" id="IPR002155">
    <property type="entry name" value="Thiolase"/>
</dbReference>
<dbReference type="AlphaFoldDB" id="A0AA48QW65"/>
<dbReference type="KEGG" id="ccac:CcaHIS019_0408780"/>
<proteinExistence type="predicted"/>
<dbReference type="InterPro" id="IPR020616">
    <property type="entry name" value="Thiolase_N"/>
</dbReference>
<dbReference type="Proteomes" id="UP001233271">
    <property type="component" value="Chromosome 4"/>
</dbReference>
<keyword evidence="4" id="KW-1185">Reference proteome</keyword>
<dbReference type="GeneID" id="85495928"/>
<evidence type="ECO:0000313" key="3">
    <source>
        <dbReference type="EMBL" id="BEI92058.1"/>
    </source>
</evidence>
<sequence>MGKVYVIGVGSTKFDKPRGQREYDELGVEAAVKALIDAGVTYDKVETAAAGYVYGDSTCGQRVLYQLGMTGIPIVNVNNNCSTGSSAFVMAVNAVAAGQAECALAVGFERMAPGSLGSAYKDRLPPMEGTHRQLVEIENSKNYSTKETGPGAGRIFGAGGLEYCERYGAKQEHFYKIAAKNHLHSAKNPYSQFRFTPTWQEVGNARKITRELTLPMCSPTSDGGAAAVVASEAFVKANGLEDRAVEVAGWALTTDAPLLYDAKSRIELTGADMARRASKKAYAMAGIGPNDVQVIELHDCFAPNELLTYDALGLSKPGEAHHIVDRGDNTYGGKWVVNPSGGLESKGHPLGATGLGMIFYLTLQVRGEAGDLQVPNVRNALQHNLGLGGACVVSILRKPEFWKKGSTSAQRYGYNVANEVRGITKADLNKVRARQHSDYVPVKVADQARL</sequence>
<organism evidence="3 4">
    <name type="scientific">Cutaneotrichosporon cavernicola</name>
    <dbReference type="NCBI Taxonomy" id="279322"/>
    <lineage>
        <taxon>Eukaryota</taxon>
        <taxon>Fungi</taxon>
        <taxon>Dikarya</taxon>
        <taxon>Basidiomycota</taxon>
        <taxon>Agaricomycotina</taxon>
        <taxon>Tremellomycetes</taxon>
        <taxon>Trichosporonales</taxon>
        <taxon>Trichosporonaceae</taxon>
        <taxon>Cutaneotrichosporon</taxon>
    </lineage>
</organism>
<dbReference type="CDD" id="cd00829">
    <property type="entry name" value="SCP-x_thiolase"/>
    <property type="match status" value="1"/>
</dbReference>
<dbReference type="SUPFAM" id="SSF53901">
    <property type="entry name" value="Thiolase-like"/>
    <property type="match status" value="2"/>
</dbReference>
<dbReference type="PANTHER" id="PTHR42870:SF1">
    <property type="entry name" value="NON-SPECIFIC LIPID-TRANSFER PROTEIN-LIKE 2"/>
    <property type="match status" value="1"/>
</dbReference>
<feature type="domain" description="Thiolase N-terminal" evidence="1">
    <location>
        <begin position="4"/>
        <end position="193"/>
    </location>
</feature>
<dbReference type="RefSeq" id="XP_060457323.1">
    <property type="nucleotide sequence ID" value="XM_060600761.1"/>
</dbReference>
<evidence type="ECO:0000259" key="2">
    <source>
        <dbReference type="Pfam" id="PF22691"/>
    </source>
</evidence>
<gene>
    <name evidence="3" type="ORF">CcaverHIS019_0408780</name>
</gene>
<dbReference type="InterPro" id="IPR016039">
    <property type="entry name" value="Thiolase-like"/>
</dbReference>
<evidence type="ECO:0008006" key="5">
    <source>
        <dbReference type="Google" id="ProtNLM"/>
    </source>
</evidence>
<dbReference type="PANTHER" id="PTHR42870">
    <property type="entry name" value="ACETYL-COA C-ACETYLTRANSFERASE"/>
    <property type="match status" value="1"/>
</dbReference>
<dbReference type="GO" id="GO:0016747">
    <property type="term" value="F:acyltransferase activity, transferring groups other than amino-acyl groups"/>
    <property type="evidence" value="ECO:0007669"/>
    <property type="project" value="InterPro"/>
</dbReference>
<evidence type="ECO:0000313" key="4">
    <source>
        <dbReference type="Proteomes" id="UP001233271"/>
    </source>
</evidence>
<reference evidence="3" key="1">
    <citation type="journal article" date="2023" name="BMC Genomics">
        <title>Chromosome-level genome assemblies of Cutaneotrichosporon spp. (Trichosporonales, Basidiomycota) reveal imbalanced evolution between nucleotide sequences and chromosome synteny.</title>
        <authorList>
            <person name="Kobayashi Y."/>
            <person name="Kayamori A."/>
            <person name="Aoki K."/>
            <person name="Shiwa Y."/>
            <person name="Matsutani M."/>
            <person name="Fujita N."/>
            <person name="Sugita T."/>
            <person name="Iwasaki W."/>
            <person name="Tanaka N."/>
            <person name="Takashima M."/>
        </authorList>
    </citation>
    <scope>NUCLEOTIDE SEQUENCE</scope>
    <source>
        <strain evidence="3">HIS019</strain>
    </source>
</reference>
<name>A0AA48QW65_9TREE</name>